<reference evidence="1 2" key="1">
    <citation type="submission" date="2015-04" db="EMBL/GenBank/DDBJ databases">
        <title>Lasius niger genome sequencing.</title>
        <authorList>
            <person name="Konorov E.A."/>
            <person name="Nikitin M.A."/>
            <person name="Kirill M.V."/>
            <person name="Chang P."/>
        </authorList>
    </citation>
    <scope>NUCLEOTIDE SEQUENCE [LARGE SCALE GENOMIC DNA]</scope>
    <source>
        <tissue evidence="1">Whole</tissue>
    </source>
</reference>
<gene>
    <name evidence="1" type="ORF">RF55_15407</name>
</gene>
<dbReference type="STRING" id="67767.A0A0J7K6E5"/>
<dbReference type="PaxDb" id="67767-A0A0J7K6E5"/>
<name>A0A0J7K6E5_LASNI</name>
<accession>A0A0J7K6E5</accession>
<comment type="caution">
    <text evidence="1">The sequence shown here is derived from an EMBL/GenBank/DDBJ whole genome shotgun (WGS) entry which is preliminary data.</text>
</comment>
<evidence type="ECO:0000313" key="1">
    <source>
        <dbReference type="EMBL" id="KMQ85819.1"/>
    </source>
</evidence>
<proteinExistence type="predicted"/>
<evidence type="ECO:0000313" key="2">
    <source>
        <dbReference type="Proteomes" id="UP000036403"/>
    </source>
</evidence>
<sequence>MPGHKTISAEKQCLIAIWKMATPDSYRSICEKFNVGRATALKAVRRVTKAIVKLASIFIVWPEGDRAKEVMTGFAAISAFPKVIGAIDGTHINIKAPHVNPDSLFVTIKDDSRTVLLDMLDLSTINVFFAYLK</sequence>
<protein>
    <submittedName>
        <fullName evidence="1">Nuclease harbi1</fullName>
    </submittedName>
</protein>
<dbReference type="AlphaFoldDB" id="A0A0J7K6E5"/>
<dbReference type="OrthoDB" id="2668416at2759"/>
<organism evidence="1 2">
    <name type="scientific">Lasius niger</name>
    <name type="common">Black garden ant</name>
    <dbReference type="NCBI Taxonomy" id="67767"/>
    <lineage>
        <taxon>Eukaryota</taxon>
        <taxon>Metazoa</taxon>
        <taxon>Ecdysozoa</taxon>
        <taxon>Arthropoda</taxon>
        <taxon>Hexapoda</taxon>
        <taxon>Insecta</taxon>
        <taxon>Pterygota</taxon>
        <taxon>Neoptera</taxon>
        <taxon>Endopterygota</taxon>
        <taxon>Hymenoptera</taxon>
        <taxon>Apocrita</taxon>
        <taxon>Aculeata</taxon>
        <taxon>Formicoidea</taxon>
        <taxon>Formicidae</taxon>
        <taxon>Formicinae</taxon>
        <taxon>Lasius</taxon>
        <taxon>Lasius</taxon>
    </lineage>
</organism>
<keyword evidence="2" id="KW-1185">Reference proteome</keyword>
<dbReference type="Proteomes" id="UP000036403">
    <property type="component" value="Unassembled WGS sequence"/>
</dbReference>
<dbReference type="EMBL" id="LBMM01013095">
    <property type="protein sequence ID" value="KMQ85819.1"/>
    <property type="molecule type" value="Genomic_DNA"/>
</dbReference>